<organism evidence="1 2">
    <name type="scientific">Methanobrevibacter cuticularis</name>
    <dbReference type="NCBI Taxonomy" id="47311"/>
    <lineage>
        <taxon>Archaea</taxon>
        <taxon>Methanobacteriati</taxon>
        <taxon>Methanobacteriota</taxon>
        <taxon>Methanomada group</taxon>
        <taxon>Methanobacteria</taxon>
        <taxon>Methanobacteriales</taxon>
        <taxon>Methanobacteriaceae</taxon>
        <taxon>Methanobrevibacter</taxon>
    </lineage>
</organism>
<protein>
    <submittedName>
        <fullName evidence="1">Uncharacterized protein</fullName>
    </submittedName>
</protein>
<dbReference type="Proteomes" id="UP000077275">
    <property type="component" value="Unassembled WGS sequence"/>
</dbReference>
<name>A0A166D6M0_9EURY</name>
<dbReference type="PATRIC" id="fig|47311.3.peg.1755"/>
<proteinExistence type="predicted"/>
<sequence length="106" mass="12598">MATLRYLTEINNIFRTYDENECLKRYETILNKSERLPEIIIILLADKIIPNIESLTQFTRDNFIPRTSNQAEQHYSKTQKLETTHKFKTNEGLLEYLALHMEKPPI</sequence>
<accession>A0A166D6M0</accession>
<dbReference type="AlphaFoldDB" id="A0A166D6M0"/>
<reference evidence="1 2" key="1">
    <citation type="submission" date="2016-04" db="EMBL/GenBank/DDBJ databases">
        <title>Genome sequence of Methanobrevibacter cuticularis DSM 11139.</title>
        <authorList>
            <person name="Poehlein A."/>
            <person name="Seedorf H."/>
            <person name="Daniel R."/>
        </authorList>
    </citation>
    <scope>NUCLEOTIDE SEQUENCE [LARGE SCALE GENOMIC DNA]</scope>
    <source>
        <strain evidence="1 2">DSM 11139</strain>
    </source>
</reference>
<keyword evidence="2" id="KW-1185">Reference proteome</keyword>
<comment type="caution">
    <text evidence="1">The sequence shown here is derived from an EMBL/GenBank/DDBJ whole genome shotgun (WGS) entry which is preliminary data.</text>
</comment>
<dbReference type="RefSeq" id="WP_067260167.1">
    <property type="nucleotide sequence ID" value="NZ_LWMW01000124.1"/>
</dbReference>
<dbReference type="EMBL" id="LWMW01000124">
    <property type="protein sequence ID" value="KZX15258.1"/>
    <property type="molecule type" value="Genomic_DNA"/>
</dbReference>
<evidence type="ECO:0000313" key="2">
    <source>
        <dbReference type="Proteomes" id="UP000077275"/>
    </source>
</evidence>
<evidence type="ECO:0000313" key="1">
    <source>
        <dbReference type="EMBL" id="KZX15258.1"/>
    </source>
</evidence>
<gene>
    <name evidence="1" type="ORF">MBCUT_16120</name>
</gene>